<dbReference type="Pfam" id="PF02720">
    <property type="entry name" value="DUF222"/>
    <property type="match status" value="1"/>
</dbReference>
<feature type="domain" description="HNH nuclease" evidence="3">
    <location>
        <begin position="316"/>
        <end position="368"/>
    </location>
</feature>
<dbReference type="GO" id="GO:0004519">
    <property type="term" value="F:endonuclease activity"/>
    <property type="evidence" value="ECO:0007669"/>
    <property type="project" value="UniProtKB-KW"/>
</dbReference>
<dbReference type="Gene3D" id="1.10.30.50">
    <property type="match status" value="1"/>
</dbReference>
<evidence type="ECO:0000313" key="5">
    <source>
        <dbReference type="Proteomes" id="UP000603200"/>
    </source>
</evidence>
<gene>
    <name evidence="4" type="ORF">Ahu01nite_054500</name>
</gene>
<dbReference type="Proteomes" id="UP000603200">
    <property type="component" value="Unassembled WGS sequence"/>
</dbReference>
<keyword evidence="4" id="KW-0378">Hydrolase</keyword>
<reference evidence="4 5" key="1">
    <citation type="submission" date="2021-01" db="EMBL/GenBank/DDBJ databases">
        <title>Whole genome shotgun sequence of Actinoplanes humidus NBRC 14915.</title>
        <authorList>
            <person name="Komaki H."/>
            <person name="Tamura T."/>
        </authorList>
    </citation>
    <scope>NUCLEOTIDE SEQUENCE [LARGE SCALE GENOMIC DNA]</scope>
    <source>
        <strain evidence="4 5">NBRC 14915</strain>
    </source>
</reference>
<accession>A0ABQ3ZUW1</accession>
<dbReference type="EMBL" id="BOMN01000072">
    <property type="protein sequence ID" value="GIE22348.1"/>
    <property type="molecule type" value="Genomic_DNA"/>
</dbReference>
<evidence type="ECO:0000256" key="2">
    <source>
        <dbReference type="SAM" id="MobiDB-lite"/>
    </source>
</evidence>
<comment type="similarity">
    <text evidence="1">Belongs to the Rv1128c/1148c/1588c/1702c/1945/3466 family.</text>
</comment>
<dbReference type="InterPro" id="IPR003870">
    <property type="entry name" value="DUF222"/>
</dbReference>
<evidence type="ECO:0000256" key="1">
    <source>
        <dbReference type="ARBA" id="ARBA00023450"/>
    </source>
</evidence>
<name>A0ABQ3ZUW1_9ACTN</name>
<keyword evidence="4" id="KW-0540">Nuclease</keyword>
<dbReference type="CDD" id="cd00085">
    <property type="entry name" value="HNHc"/>
    <property type="match status" value="1"/>
</dbReference>
<organism evidence="4 5">
    <name type="scientific">Winogradskya humida</name>
    <dbReference type="NCBI Taxonomy" id="113566"/>
    <lineage>
        <taxon>Bacteria</taxon>
        <taxon>Bacillati</taxon>
        <taxon>Actinomycetota</taxon>
        <taxon>Actinomycetes</taxon>
        <taxon>Micromonosporales</taxon>
        <taxon>Micromonosporaceae</taxon>
        <taxon>Winogradskya</taxon>
    </lineage>
</organism>
<dbReference type="Pfam" id="PF01844">
    <property type="entry name" value="HNH"/>
    <property type="match status" value="1"/>
</dbReference>
<sequence>MLAAAPLWQLTDADLTDALHSARRAEQAILVLQARLVHEAVNRGIPVAQGHRSTAGWLRSLLLLDPQPARDLTAQATALQHPNIRQVVLNGHADVRQAAVIATTLDTIPDDLATLDGPIDSAQIMQDAETAMIDLAGQLPAYQLRRVGERILDHIAPELADRADQTALARQEARARKRRGLTLSMPLNGTVRISGTLGIEDAAIVHAALHPLCQPDPKDTRTPPQQRVDALIDICRLALRTTELPVDGGEPPQLSVTVAYDPLTQTLGGGTTDSGQRLSAETTRRLACDARILPVILGGQGQILNAGRRRRNATGAIRRALHIRDRGCTFPGCDRPPRWTDGHHLWHWADGGPTNLDNLALLCRQHHQLIHDATAGWHIQLGPDQRPEFIPPPHIDPTRQPQRNLYHQRQ</sequence>
<dbReference type="InterPro" id="IPR003615">
    <property type="entry name" value="HNH_nuc"/>
</dbReference>
<feature type="compositionally biased region" description="Polar residues" evidence="2">
    <location>
        <begin position="399"/>
        <end position="410"/>
    </location>
</feature>
<keyword evidence="5" id="KW-1185">Reference proteome</keyword>
<dbReference type="SMART" id="SM00507">
    <property type="entry name" value="HNHc"/>
    <property type="match status" value="1"/>
</dbReference>
<keyword evidence="4" id="KW-0255">Endonuclease</keyword>
<evidence type="ECO:0000313" key="4">
    <source>
        <dbReference type="EMBL" id="GIE22348.1"/>
    </source>
</evidence>
<comment type="caution">
    <text evidence="4">The sequence shown here is derived from an EMBL/GenBank/DDBJ whole genome shotgun (WGS) entry which is preliminary data.</text>
</comment>
<protein>
    <submittedName>
        <fullName evidence="4">HNH endonuclease</fullName>
    </submittedName>
</protein>
<evidence type="ECO:0000259" key="3">
    <source>
        <dbReference type="SMART" id="SM00507"/>
    </source>
</evidence>
<dbReference type="InterPro" id="IPR002711">
    <property type="entry name" value="HNH"/>
</dbReference>
<feature type="region of interest" description="Disordered" evidence="2">
    <location>
        <begin position="382"/>
        <end position="410"/>
    </location>
</feature>
<proteinExistence type="inferred from homology"/>